<name>A0A061QQ39_9CHLO</name>
<feature type="non-terminal residue" evidence="2">
    <location>
        <position position="1"/>
    </location>
</feature>
<feature type="non-terminal residue" evidence="2">
    <location>
        <position position="78"/>
    </location>
</feature>
<dbReference type="EMBL" id="GBEZ01024198">
    <property type="protein sequence ID" value="JAC62767.1"/>
    <property type="molecule type" value="Transcribed_RNA"/>
</dbReference>
<reference evidence="2" key="1">
    <citation type="submission" date="2014-05" db="EMBL/GenBank/DDBJ databases">
        <title>The transcriptome of the halophilic microalga Tetraselmis sp. GSL018 isolated from the Great Salt Lake, Utah.</title>
        <authorList>
            <person name="Jinkerson R.E."/>
            <person name="D'Adamo S."/>
            <person name="Posewitz M.C."/>
        </authorList>
    </citation>
    <scope>NUCLEOTIDE SEQUENCE</scope>
    <source>
        <strain evidence="2">GSL018</strain>
    </source>
</reference>
<accession>A0A061QQ39</accession>
<evidence type="ECO:0000256" key="1">
    <source>
        <dbReference type="SAM" id="MobiDB-lite"/>
    </source>
</evidence>
<feature type="compositionally biased region" description="Basic and acidic residues" evidence="1">
    <location>
        <begin position="37"/>
        <end position="50"/>
    </location>
</feature>
<sequence length="78" mass="8915">LKSRNEIEERIAFPTLSSPIGREPEHIFIAASQNEAFTRRREKEEDKEQRGLVGGEARQGPALEAWEKGGRKGIRERN</sequence>
<organism evidence="2">
    <name type="scientific">Tetraselmis sp. GSL018</name>
    <dbReference type="NCBI Taxonomy" id="582737"/>
    <lineage>
        <taxon>Eukaryota</taxon>
        <taxon>Viridiplantae</taxon>
        <taxon>Chlorophyta</taxon>
        <taxon>core chlorophytes</taxon>
        <taxon>Chlorodendrophyceae</taxon>
        <taxon>Chlorodendrales</taxon>
        <taxon>Chlorodendraceae</taxon>
        <taxon>Tetraselmis</taxon>
    </lineage>
</organism>
<feature type="compositionally biased region" description="Basic and acidic residues" evidence="1">
    <location>
        <begin position="65"/>
        <end position="78"/>
    </location>
</feature>
<evidence type="ECO:0000313" key="2">
    <source>
        <dbReference type="EMBL" id="JAC62767.1"/>
    </source>
</evidence>
<proteinExistence type="predicted"/>
<protein>
    <submittedName>
        <fullName evidence="2">Uncharacterized protein</fullName>
    </submittedName>
</protein>
<dbReference type="AlphaFoldDB" id="A0A061QQ39"/>
<gene>
    <name evidence="2" type="ORF">TSPGSL018_22362</name>
</gene>
<feature type="region of interest" description="Disordered" evidence="1">
    <location>
        <begin position="35"/>
        <end position="78"/>
    </location>
</feature>